<sequence length="271" mass="28678">MFSRDEHGMLSVDDDKSDEDTRAAPKGKGKQATGAKRKAVRSPPQSPSKASSPKKTKKVRKNMSNNADEDHANSTKGKGKGKATNDDMDVDPAPSTTATGTSKSKGKPETKVKPKVVPPPTPTPPVPDTSTHAEPLHPVPSGSTTAAPTLTAAFVSNPPRLEDPTMAAATLDPNYWKDPYEIEAEINLTFDSDKEPPLSPLFSKSPTPEPTTQLVPPPARKAVRNSSTNSNSLEFGPSHPMTFSAGTRGARGARGACGARGARFVRRAHRG</sequence>
<feature type="compositionally biased region" description="Pro residues" evidence="1">
    <location>
        <begin position="116"/>
        <end position="127"/>
    </location>
</feature>
<keyword evidence="3" id="KW-1185">Reference proteome</keyword>
<evidence type="ECO:0000313" key="3">
    <source>
        <dbReference type="Proteomes" id="UP000683000"/>
    </source>
</evidence>
<organism evidence="2 3">
    <name type="scientific">Boletus reticuloceps</name>
    <dbReference type="NCBI Taxonomy" id="495285"/>
    <lineage>
        <taxon>Eukaryota</taxon>
        <taxon>Fungi</taxon>
        <taxon>Dikarya</taxon>
        <taxon>Basidiomycota</taxon>
        <taxon>Agaricomycotina</taxon>
        <taxon>Agaricomycetes</taxon>
        <taxon>Agaricomycetidae</taxon>
        <taxon>Boletales</taxon>
        <taxon>Boletineae</taxon>
        <taxon>Boletaceae</taxon>
        <taxon>Boletoideae</taxon>
        <taxon>Boletus</taxon>
    </lineage>
</organism>
<feature type="compositionally biased region" description="Polar residues" evidence="1">
    <location>
        <begin position="202"/>
        <end position="214"/>
    </location>
</feature>
<dbReference type="AlphaFoldDB" id="A0A8I2YKF7"/>
<gene>
    <name evidence="2" type="ORF">JVT61DRAFT_6135</name>
</gene>
<feature type="compositionally biased region" description="Low complexity" evidence="1">
    <location>
        <begin position="92"/>
        <end position="103"/>
    </location>
</feature>
<comment type="caution">
    <text evidence="2">The sequence shown here is derived from an EMBL/GenBank/DDBJ whole genome shotgun (WGS) entry which is preliminary data.</text>
</comment>
<dbReference type="EMBL" id="JAGFBS010000020">
    <property type="protein sequence ID" value="KAG6373969.1"/>
    <property type="molecule type" value="Genomic_DNA"/>
</dbReference>
<feature type="region of interest" description="Disordered" evidence="1">
    <location>
        <begin position="1"/>
        <end position="147"/>
    </location>
</feature>
<evidence type="ECO:0000313" key="2">
    <source>
        <dbReference type="EMBL" id="KAG6373969.1"/>
    </source>
</evidence>
<reference evidence="2" key="1">
    <citation type="submission" date="2021-03" db="EMBL/GenBank/DDBJ databases">
        <title>Evolutionary innovations through gain and loss of genes in the ectomycorrhizal Boletales.</title>
        <authorList>
            <person name="Wu G."/>
            <person name="Miyauchi S."/>
            <person name="Morin E."/>
            <person name="Yang Z.-L."/>
            <person name="Xu J."/>
            <person name="Martin F.M."/>
        </authorList>
    </citation>
    <scope>NUCLEOTIDE SEQUENCE</scope>
    <source>
        <strain evidence="2">BR01</strain>
    </source>
</reference>
<evidence type="ECO:0000256" key="1">
    <source>
        <dbReference type="SAM" id="MobiDB-lite"/>
    </source>
</evidence>
<feature type="region of interest" description="Disordered" evidence="1">
    <location>
        <begin position="191"/>
        <end position="271"/>
    </location>
</feature>
<feature type="compositionally biased region" description="Polar residues" evidence="1">
    <location>
        <begin position="224"/>
        <end position="233"/>
    </location>
</feature>
<protein>
    <submittedName>
        <fullName evidence="2">Uncharacterized protein</fullName>
    </submittedName>
</protein>
<accession>A0A8I2YKF7</accession>
<feature type="compositionally biased region" description="Basic residues" evidence="1">
    <location>
        <begin position="52"/>
        <end position="61"/>
    </location>
</feature>
<name>A0A8I2YKF7_9AGAM</name>
<dbReference type="Proteomes" id="UP000683000">
    <property type="component" value="Unassembled WGS sequence"/>
</dbReference>
<proteinExistence type="predicted"/>
<feature type="compositionally biased region" description="Basic residues" evidence="1">
    <location>
        <begin position="25"/>
        <end position="40"/>
    </location>
</feature>
<feature type="compositionally biased region" description="Low complexity" evidence="1">
    <location>
        <begin position="245"/>
        <end position="262"/>
    </location>
</feature>